<dbReference type="GO" id="GO:0016757">
    <property type="term" value="F:glycosyltransferase activity"/>
    <property type="evidence" value="ECO:0007669"/>
    <property type="project" value="TreeGrafter"/>
</dbReference>
<proteinExistence type="predicted"/>
<feature type="domain" description="Glycosyltransferase subfamily 4-like N-terminal" evidence="2">
    <location>
        <begin position="22"/>
        <end position="192"/>
    </location>
</feature>
<dbReference type="Pfam" id="PF13692">
    <property type="entry name" value="Glyco_trans_1_4"/>
    <property type="match status" value="1"/>
</dbReference>
<keyword evidence="4" id="KW-1185">Reference proteome</keyword>
<gene>
    <name evidence="3" type="ORF">EI42_00325</name>
</gene>
<dbReference type="EMBL" id="QKUF01000001">
    <property type="protein sequence ID" value="PZW36155.1"/>
    <property type="molecule type" value="Genomic_DNA"/>
</dbReference>
<dbReference type="PANTHER" id="PTHR45947">
    <property type="entry name" value="SULFOQUINOVOSYL TRANSFERASE SQD2"/>
    <property type="match status" value="1"/>
</dbReference>
<keyword evidence="1" id="KW-1133">Transmembrane helix</keyword>
<evidence type="ECO:0000256" key="1">
    <source>
        <dbReference type="SAM" id="Phobius"/>
    </source>
</evidence>
<comment type="caution">
    <text evidence="3">The sequence shown here is derived from an EMBL/GenBank/DDBJ whole genome shotgun (WGS) entry which is preliminary data.</text>
</comment>
<dbReference type="InterPro" id="IPR028098">
    <property type="entry name" value="Glyco_trans_4-like_N"/>
</dbReference>
<evidence type="ECO:0000259" key="2">
    <source>
        <dbReference type="Pfam" id="PF13439"/>
    </source>
</evidence>
<dbReference type="InterPro" id="IPR050194">
    <property type="entry name" value="Glycosyltransferase_grp1"/>
</dbReference>
<reference evidence="3 4" key="1">
    <citation type="submission" date="2018-06" db="EMBL/GenBank/DDBJ databases">
        <title>Genomic Encyclopedia of Archaeal and Bacterial Type Strains, Phase II (KMG-II): from individual species to whole genera.</title>
        <authorList>
            <person name="Goeker M."/>
        </authorList>
    </citation>
    <scope>NUCLEOTIDE SEQUENCE [LARGE SCALE GENOMIC DNA]</scope>
    <source>
        <strain evidence="3 4">ATCC BAA-1881</strain>
    </source>
</reference>
<keyword evidence="1" id="KW-0472">Membrane</keyword>
<evidence type="ECO:0000313" key="3">
    <source>
        <dbReference type="EMBL" id="PZW36155.1"/>
    </source>
</evidence>
<protein>
    <submittedName>
        <fullName evidence="3">Glycosyltransferase involved in cell wall biosynthesis</fullName>
    </submittedName>
</protein>
<dbReference type="Proteomes" id="UP000248806">
    <property type="component" value="Unassembled WGS sequence"/>
</dbReference>
<keyword evidence="1" id="KW-0812">Transmembrane</keyword>
<accession>A0A326UE00</accession>
<evidence type="ECO:0000313" key="4">
    <source>
        <dbReference type="Proteomes" id="UP000248806"/>
    </source>
</evidence>
<sequence>MRQLPKVLMLVENLSVPSDPRVWREAKTLQQHGFLVSVICPKGRTRDQASYECIDNIHIYRYAQPQQETALGFIMEYLVSMLLTFWLSLVVWRKHGFDVIHAANPPDTFFAIGLFYKLFGKKYIFDQHDLAPEMFRVKFGGRMKFLYHILLQLEKWSYRTADLVLTTNESQKRQAIRRGACAPQKVIVVRNGPELAHYTDIPCEPARKQGQRFLLSYVGVMGSQDGVEYVLHALHTLVHRYQRRDLLLVLMGEGEQLPRLKHLMHELQLEAFVHFTGWLPRPEMLRYLAVTDIGLSPDPSNQLNDQSTMLKTMEYMAMGVPVVAFDLPETRFSAQEAALYATPNRVEEFAACIEHLLEDAALREALGAYGRQRIRQQLCWEKTREPLLHGYRQLFNIEALSDAAPEKDMVTV</sequence>
<dbReference type="AlphaFoldDB" id="A0A326UE00"/>
<feature type="transmembrane region" description="Helical" evidence="1">
    <location>
        <begin position="70"/>
        <end position="92"/>
    </location>
</feature>
<dbReference type="Pfam" id="PF13439">
    <property type="entry name" value="Glyco_transf_4"/>
    <property type="match status" value="1"/>
</dbReference>
<dbReference type="PANTHER" id="PTHR45947:SF3">
    <property type="entry name" value="SULFOQUINOVOSYL TRANSFERASE SQD2"/>
    <property type="match status" value="1"/>
</dbReference>
<organism evidence="3 4">
    <name type="scientific">Thermosporothrix hazakensis</name>
    <dbReference type="NCBI Taxonomy" id="644383"/>
    <lineage>
        <taxon>Bacteria</taxon>
        <taxon>Bacillati</taxon>
        <taxon>Chloroflexota</taxon>
        <taxon>Ktedonobacteria</taxon>
        <taxon>Ktedonobacterales</taxon>
        <taxon>Thermosporotrichaceae</taxon>
        <taxon>Thermosporothrix</taxon>
    </lineage>
</organism>
<dbReference type="OrthoDB" id="433681at2"/>
<name>A0A326UE00_THEHA</name>
<dbReference type="Gene3D" id="3.40.50.2000">
    <property type="entry name" value="Glycogen Phosphorylase B"/>
    <property type="match status" value="2"/>
</dbReference>
<dbReference type="SUPFAM" id="SSF53756">
    <property type="entry name" value="UDP-Glycosyltransferase/glycogen phosphorylase"/>
    <property type="match status" value="1"/>
</dbReference>
<dbReference type="RefSeq" id="WP_111318155.1">
    <property type="nucleotide sequence ID" value="NZ_BIFX01000001.1"/>
</dbReference>
<dbReference type="CDD" id="cd03794">
    <property type="entry name" value="GT4_WbuB-like"/>
    <property type="match status" value="1"/>
</dbReference>
<keyword evidence="3" id="KW-0808">Transferase</keyword>